<accession>A0A915ENW2</accession>
<dbReference type="AlphaFoldDB" id="A0A915ENW2"/>
<keyword evidence="2" id="KW-1185">Reference proteome</keyword>
<dbReference type="InterPro" id="IPR007863">
    <property type="entry name" value="Peptidase_M16_C"/>
</dbReference>
<dbReference type="GO" id="GO:0046872">
    <property type="term" value="F:metal ion binding"/>
    <property type="evidence" value="ECO:0007669"/>
    <property type="project" value="InterPro"/>
</dbReference>
<dbReference type="PANTHER" id="PTHR31751:SF42">
    <property type="entry name" value="PROTEIN CBG10204"/>
    <property type="match status" value="1"/>
</dbReference>
<dbReference type="Proteomes" id="UP000887574">
    <property type="component" value="Unplaced"/>
</dbReference>
<dbReference type="InterPro" id="IPR011249">
    <property type="entry name" value="Metalloenz_LuxS/M16"/>
</dbReference>
<evidence type="ECO:0000313" key="3">
    <source>
        <dbReference type="WBParaSite" id="jg8813"/>
    </source>
</evidence>
<sequence>MLRNPECELLLFDWIHEAAFHGNTFGLSKYCKPENIAKVQIPHLLSFLSQYYTPDRIVLGGVGLDHEFLVEAGEKCFSQQKTSWNGNPSALLNPMPRLDGSVAQYTGGEVKVLRDLSNMAPGPSPFPNLAHLVLGFEAASLNDEDYVPFAVLQSLLGGGGSFSAGGPGKGMFTRLYIDVLHNYGWMYNATASNFSYADAGLFCIRASAPPNKMNVVPEVILNEFSKLTKGIDGVELTRAKVQLRSNMMMTLEMRPVMFENLVRQSLVHKEIRKPEYYAEKIDRVQSRDIVRIAERMLNSKLSMAAYGDLRSQRFHYQRLARSFVWPTVNKIYEEKEQKLIVQTIERSTLNPIHISLDGQYDSPGYSAELCCVAAIDNESKQVMRFEAVQKNETGNVSTRMELEGVKRCIQGLEESGIIIKSVTTDRHSQIRAYMASEKPELEHDFDAWHMLKSIRRNIVNEAKKKCNKELKEAGPRFMNHLWHSTALPRGYPQLIKETALSGLLHLAGVHSWSQGVVPQVIHDNTSNLATARVWSNKRSMRPLNISGTFETERFTKVLSCNHEVLNSIENTRVPLNPASSSFAVLLKMVSSNQFLADISRLNGSNSTCSVESFHSIANIYRPKRKFYSKRGFIGRTQLGVMHFNENKKAELRGDRLVVSVRKVHSKSKGGIAEKKVKGKSDFKWKRLIVDEAVKRRETTSTDYLEMEELYDGFSIIEEGHFMEENFSDPDLELQFDDDDFVY</sequence>
<feature type="domain" description="Peptidase M16 C-terminal" evidence="1">
    <location>
        <begin position="41"/>
        <end position="243"/>
    </location>
</feature>
<dbReference type="Pfam" id="PF05193">
    <property type="entry name" value="Peptidase_M16_C"/>
    <property type="match status" value="1"/>
</dbReference>
<proteinExistence type="predicted"/>
<evidence type="ECO:0000259" key="1">
    <source>
        <dbReference type="Pfam" id="PF05193"/>
    </source>
</evidence>
<reference evidence="3" key="1">
    <citation type="submission" date="2022-11" db="UniProtKB">
        <authorList>
            <consortium name="WormBaseParasite"/>
        </authorList>
    </citation>
    <scope>IDENTIFICATION</scope>
</reference>
<name>A0A915ENW2_9BILA</name>
<organism evidence="2 3">
    <name type="scientific">Ditylenchus dipsaci</name>
    <dbReference type="NCBI Taxonomy" id="166011"/>
    <lineage>
        <taxon>Eukaryota</taxon>
        <taxon>Metazoa</taxon>
        <taxon>Ecdysozoa</taxon>
        <taxon>Nematoda</taxon>
        <taxon>Chromadorea</taxon>
        <taxon>Rhabditida</taxon>
        <taxon>Tylenchina</taxon>
        <taxon>Tylenchomorpha</taxon>
        <taxon>Sphaerularioidea</taxon>
        <taxon>Anguinidae</taxon>
        <taxon>Anguininae</taxon>
        <taxon>Ditylenchus</taxon>
    </lineage>
</organism>
<protein>
    <submittedName>
        <fullName evidence="3">Peptidase M16 C-terminal domain-containing protein</fullName>
    </submittedName>
</protein>
<dbReference type="SUPFAM" id="SSF63411">
    <property type="entry name" value="LuxS/MPP-like metallohydrolase"/>
    <property type="match status" value="2"/>
</dbReference>
<evidence type="ECO:0000313" key="2">
    <source>
        <dbReference type="Proteomes" id="UP000887574"/>
    </source>
</evidence>
<dbReference type="WBParaSite" id="jg8813">
    <property type="protein sequence ID" value="jg8813"/>
    <property type="gene ID" value="jg8813"/>
</dbReference>
<dbReference type="Gene3D" id="3.30.830.10">
    <property type="entry name" value="Metalloenzyme, LuxS/M16 peptidase-like"/>
    <property type="match status" value="2"/>
</dbReference>
<dbReference type="PANTHER" id="PTHR31751">
    <property type="entry name" value="SI:CH211-108C17.2-RELATED-RELATED"/>
    <property type="match status" value="1"/>
</dbReference>